<keyword evidence="3 7" id="KW-0507">mRNA processing</keyword>
<name>E2ABM3_CAMFO</name>
<evidence type="ECO:0000256" key="7">
    <source>
        <dbReference type="PIRNR" id="PIRNR017706"/>
    </source>
</evidence>
<feature type="region of interest" description="Disordered" evidence="8">
    <location>
        <begin position="230"/>
        <end position="270"/>
    </location>
</feature>
<sequence length="863" mass="99019">MSNEEGEATCVEYYFVDENPSDVELLDQRELIQLVKNNPPLFAKTVKEYCGKGYNKDLAWQRVGSSLSKPLSGIWADDSDEDELSARPSFKTFNKGPKNYTAPVSFVAGGIQQAGKPKDKTDNDDKEDEETQEFQTKHHTDSSSEDERPNNSKSCSPFSLNLDSDIAGLRRKRNQVNPLIMKGGMGSWEVHTKGIGAKLLLQMGFEPGKGLGKQLQGISTPVEAHLRKGRGAIGAYGPEKVPKIPEKKKDDDEEETKESKSKSQWRKGDNSNKKKVRYCYRSVDQVLEDGKLKPNRKLPMSNDISRVKVIDMTGPEQRILSGYHAIAGGQQCPDETITMSDKKSKMNFALPELQHNLNLLVDMCEQDIIQNDRRMRHLNDRMIALEAEKKNSSKIVDQHGQLIDILENVLVIVDRLMNETNELSLQEIAEAFKNLQDNYYEEYKMYELGELASSFVAPKIKDCLLSWNPLLQSKQPIKLFEQWKCILENGTTNTTLQTQTMHPYDQLVWNAWMPSIRGAIQQWTCRQPDPLIELIEHWMPLLPNWILENILDLLVLPKLTLEVEEWNPLTDTVPIHTWIHPWLPLLRNRLDTLIYPIIRRKLGSALGGWHPSDRSARLMLQPWAEVFAKGDMEAFLVKNIIPKLQIALSEFVINPHQQHIDPWNWVYEWKELIPVHIMAGLLDKFFFPKWLQVLALWLNHSPNYDQVTNWYMGWKSMLSDKLLAEPVIKEHFKKALDMMNRAVSGSQNQPGAMEHVSYLTSLERTQPAMSQMTSIAQPRMERLAEAMRTASQIPHGFKDLVQKKCEERGILFMPIPNRYKEGKQVYKVGNIQAYIDNNVVFICHNGTNWMPTHLNALLDMSEL</sequence>
<evidence type="ECO:0000256" key="5">
    <source>
        <dbReference type="ARBA" id="ARBA00023187"/>
    </source>
</evidence>
<evidence type="ECO:0000313" key="11">
    <source>
        <dbReference type="Proteomes" id="UP000000311"/>
    </source>
</evidence>
<evidence type="ECO:0000313" key="10">
    <source>
        <dbReference type="EMBL" id="EFN69166.1"/>
    </source>
</evidence>
<reference evidence="10 11" key="1">
    <citation type="journal article" date="2010" name="Science">
        <title>Genomic comparison of the ants Camponotus floridanus and Harpegnathos saltator.</title>
        <authorList>
            <person name="Bonasio R."/>
            <person name="Zhang G."/>
            <person name="Ye C."/>
            <person name="Mutti N.S."/>
            <person name="Fang X."/>
            <person name="Qin N."/>
            <person name="Donahue G."/>
            <person name="Yang P."/>
            <person name="Li Q."/>
            <person name="Li C."/>
            <person name="Zhang P."/>
            <person name="Huang Z."/>
            <person name="Berger S.L."/>
            <person name="Reinberg D."/>
            <person name="Wang J."/>
            <person name="Liebig J."/>
        </authorList>
    </citation>
    <scope>NUCLEOTIDE SEQUENCE [LARGE SCALE GENOMIC DNA]</scope>
    <source>
        <strain evidence="11">C129</strain>
    </source>
</reference>
<comment type="subcellular location">
    <subcellularLocation>
        <location evidence="1 7">Nucleus</location>
    </subcellularLocation>
</comment>
<dbReference type="GO" id="GO:0071008">
    <property type="term" value="C:U2-type post-mRNA release spliceosomal complex"/>
    <property type="evidence" value="ECO:0007669"/>
    <property type="project" value="TreeGrafter"/>
</dbReference>
<dbReference type="InterPro" id="IPR022783">
    <property type="entry name" value="GCFC_dom"/>
</dbReference>
<accession>E2ABM3</accession>
<dbReference type="EMBL" id="GL438317">
    <property type="protein sequence ID" value="EFN69166.1"/>
    <property type="molecule type" value="Genomic_DNA"/>
</dbReference>
<gene>
    <name evidence="10" type="ORF">EAG_01673</name>
</gene>
<feature type="domain" description="G-patch" evidence="9">
    <location>
        <begin position="192"/>
        <end position="238"/>
    </location>
</feature>
<dbReference type="OrthoDB" id="4822at2759"/>
<dbReference type="InParanoid" id="E2ABM3"/>
<dbReference type="InterPro" id="IPR045211">
    <property type="entry name" value="TFP11/STIP/Ntr1"/>
</dbReference>
<dbReference type="GO" id="GO:0000390">
    <property type="term" value="P:spliceosomal complex disassembly"/>
    <property type="evidence" value="ECO:0007669"/>
    <property type="project" value="InterPro"/>
</dbReference>
<keyword evidence="4 7" id="KW-0747">Spliceosome</keyword>
<dbReference type="InterPro" id="IPR022159">
    <property type="entry name" value="STIP/TFIP11_N"/>
</dbReference>
<dbReference type="STRING" id="104421.E2ABM3"/>
<feature type="compositionally biased region" description="Basic and acidic residues" evidence="8">
    <location>
        <begin position="240"/>
        <end position="250"/>
    </location>
</feature>
<keyword evidence="6 7" id="KW-0539">Nucleus</keyword>
<dbReference type="Pfam" id="PF12457">
    <property type="entry name" value="TIP_N"/>
    <property type="match status" value="1"/>
</dbReference>
<dbReference type="Proteomes" id="UP000000311">
    <property type="component" value="Unassembled WGS sequence"/>
</dbReference>
<keyword evidence="11" id="KW-1185">Reference proteome</keyword>
<dbReference type="Pfam" id="PF01585">
    <property type="entry name" value="G-patch"/>
    <property type="match status" value="1"/>
</dbReference>
<dbReference type="InterPro" id="IPR000467">
    <property type="entry name" value="G_patch_dom"/>
</dbReference>
<dbReference type="PROSITE" id="PS50174">
    <property type="entry name" value="G_PATCH"/>
    <property type="match status" value="1"/>
</dbReference>
<feature type="compositionally biased region" description="Basic and acidic residues" evidence="8">
    <location>
        <begin position="257"/>
        <end position="270"/>
    </location>
</feature>
<evidence type="ECO:0000256" key="6">
    <source>
        <dbReference type="ARBA" id="ARBA00023242"/>
    </source>
</evidence>
<evidence type="ECO:0000256" key="2">
    <source>
        <dbReference type="ARBA" id="ARBA00010900"/>
    </source>
</evidence>
<dbReference type="PANTHER" id="PTHR23329:SF1">
    <property type="entry name" value="TUFTELIN-INTERACTING PROTEIN 11"/>
    <property type="match status" value="1"/>
</dbReference>
<keyword evidence="5 7" id="KW-0508">mRNA splicing</keyword>
<feature type="compositionally biased region" description="Polar residues" evidence="8">
    <location>
        <begin position="151"/>
        <end position="160"/>
    </location>
</feature>
<dbReference type="SMART" id="SM00443">
    <property type="entry name" value="G_patch"/>
    <property type="match status" value="1"/>
</dbReference>
<dbReference type="OMA" id="CEQDIIQ"/>
<evidence type="ECO:0000256" key="8">
    <source>
        <dbReference type="SAM" id="MobiDB-lite"/>
    </source>
</evidence>
<dbReference type="PIRSF" id="PIRSF017706">
    <property type="entry name" value="TFIP11"/>
    <property type="match status" value="1"/>
</dbReference>
<feature type="region of interest" description="Disordered" evidence="8">
    <location>
        <begin position="108"/>
        <end position="160"/>
    </location>
</feature>
<feature type="compositionally biased region" description="Basic and acidic residues" evidence="8">
    <location>
        <begin position="135"/>
        <end position="150"/>
    </location>
</feature>
<comment type="similarity">
    <text evidence="2 7">Belongs to the TFP11/STIP family.</text>
</comment>
<evidence type="ECO:0000259" key="9">
    <source>
        <dbReference type="PROSITE" id="PS50174"/>
    </source>
</evidence>
<dbReference type="GO" id="GO:0003676">
    <property type="term" value="F:nucleic acid binding"/>
    <property type="evidence" value="ECO:0007669"/>
    <property type="project" value="InterPro"/>
</dbReference>
<dbReference type="InterPro" id="IPR024933">
    <property type="entry name" value="TFP11"/>
</dbReference>
<evidence type="ECO:0000256" key="3">
    <source>
        <dbReference type="ARBA" id="ARBA00022664"/>
    </source>
</evidence>
<dbReference type="AlphaFoldDB" id="E2ABM3"/>
<dbReference type="PANTHER" id="PTHR23329">
    <property type="entry name" value="TUFTELIN-INTERACTING PROTEIN 11-RELATED"/>
    <property type="match status" value="1"/>
</dbReference>
<protein>
    <submittedName>
        <fullName evidence="10">Tuftelin-interacting protein 11</fullName>
    </submittedName>
</protein>
<organism evidence="11">
    <name type="scientific">Camponotus floridanus</name>
    <name type="common">Florida carpenter ant</name>
    <dbReference type="NCBI Taxonomy" id="104421"/>
    <lineage>
        <taxon>Eukaryota</taxon>
        <taxon>Metazoa</taxon>
        <taxon>Ecdysozoa</taxon>
        <taxon>Arthropoda</taxon>
        <taxon>Hexapoda</taxon>
        <taxon>Insecta</taxon>
        <taxon>Pterygota</taxon>
        <taxon>Neoptera</taxon>
        <taxon>Endopterygota</taxon>
        <taxon>Hymenoptera</taxon>
        <taxon>Apocrita</taxon>
        <taxon>Aculeata</taxon>
        <taxon>Formicoidea</taxon>
        <taxon>Formicidae</taxon>
        <taxon>Formicinae</taxon>
        <taxon>Camponotus</taxon>
    </lineage>
</organism>
<evidence type="ECO:0000256" key="4">
    <source>
        <dbReference type="ARBA" id="ARBA00022728"/>
    </source>
</evidence>
<evidence type="ECO:0000256" key="1">
    <source>
        <dbReference type="ARBA" id="ARBA00004123"/>
    </source>
</evidence>
<proteinExistence type="inferred from homology"/>
<dbReference type="FunCoup" id="E2ABM3">
    <property type="interactions" value="1664"/>
</dbReference>
<dbReference type="Pfam" id="PF07842">
    <property type="entry name" value="GCFC"/>
    <property type="match status" value="1"/>
</dbReference>